<dbReference type="EMBL" id="CM042027">
    <property type="protein sequence ID" value="KAI3804042.1"/>
    <property type="molecule type" value="Genomic_DNA"/>
</dbReference>
<sequence>MATKNLEVFNKIRDRRGAVSQSVENGVVRMKILVKRQELQQVLEQVTNRKGDNKRNHVNLRPVSASKTLEQRLKDMKRMRILRSKQMKGDRRSYWRPSLESIPEAGVMYGTEVSY</sequence>
<reference evidence="1 2" key="2">
    <citation type="journal article" date="2022" name="Mol. Ecol. Resour.">
        <title>The genomes of chicory, endive, great burdock and yacon provide insights into Asteraceae paleo-polyploidization history and plant inulin production.</title>
        <authorList>
            <person name="Fan W."/>
            <person name="Wang S."/>
            <person name="Wang H."/>
            <person name="Wang A."/>
            <person name="Jiang F."/>
            <person name="Liu H."/>
            <person name="Zhao H."/>
            <person name="Xu D."/>
            <person name="Zhang Y."/>
        </authorList>
    </citation>
    <scope>NUCLEOTIDE SEQUENCE [LARGE SCALE GENOMIC DNA]</scope>
    <source>
        <strain evidence="2">cv. Yunnan</strain>
        <tissue evidence="1">Leaves</tissue>
    </source>
</reference>
<organism evidence="1 2">
    <name type="scientific">Smallanthus sonchifolius</name>
    <dbReference type="NCBI Taxonomy" id="185202"/>
    <lineage>
        <taxon>Eukaryota</taxon>
        <taxon>Viridiplantae</taxon>
        <taxon>Streptophyta</taxon>
        <taxon>Embryophyta</taxon>
        <taxon>Tracheophyta</taxon>
        <taxon>Spermatophyta</taxon>
        <taxon>Magnoliopsida</taxon>
        <taxon>eudicotyledons</taxon>
        <taxon>Gunneridae</taxon>
        <taxon>Pentapetalae</taxon>
        <taxon>asterids</taxon>
        <taxon>campanulids</taxon>
        <taxon>Asterales</taxon>
        <taxon>Asteraceae</taxon>
        <taxon>Asteroideae</taxon>
        <taxon>Heliantheae alliance</taxon>
        <taxon>Millerieae</taxon>
        <taxon>Smallanthus</taxon>
    </lineage>
</organism>
<evidence type="ECO:0000313" key="1">
    <source>
        <dbReference type="EMBL" id="KAI3804042.1"/>
    </source>
</evidence>
<proteinExistence type="predicted"/>
<evidence type="ECO:0000313" key="2">
    <source>
        <dbReference type="Proteomes" id="UP001056120"/>
    </source>
</evidence>
<dbReference type="Proteomes" id="UP001056120">
    <property type="component" value="Linkage Group LG10"/>
</dbReference>
<comment type="caution">
    <text evidence="1">The sequence shown here is derived from an EMBL/GenBank/DDBJ whole genome shotgun (WGS) entry which is preliminary data.</text>
</comment>
<gene>
    <name evidence="1" type="ORF">L1987_32210</name>
</gene>
<protein>
    <submittedName>
        <fullName evidence="1">Uncharacterized protein</fullName>
    </submittedName>
</protein>
<name>A0ACB9IAE9_9ASTR</name>
<keyword evidence="2" id="KW-1185">Reference proteome</keyword>
<reference evidence="2" key="1">
    <citation type="journal article" date="2022" name="Mol. Ecol. Resour.">
        <title>The genomes of chicory, endive, great burdock and yacon provide insights into Asteraceae palaeo-polyploidization history and plant inulin production.</title>
        <authorList>
            <person name="Fan W."/>
            <person name="Wang S."/>
            <person name="Wang H."/>
            <person name="Wang A."/>
            <person name="Jiang F."/>
            <person name="Liu H."/>
            <person name="Zhao H."/>
            <person name="Xu D."/>
            <person name="Zhang Y."/>
        </authorList>
    </citation>
    <scope>NUCLEOTIDE SEQUENCE [LARGE SCALE GENOMIC DNA]</scope>
    <source>
        <strain evidence="2">cv. Yunnan</strain>
    </source>
</reference>
<accession>A0ACB9IAE9</accession>